<dbReference type="OrthoDB" id="336240at2759"/>
<dbReference type="InterPro" id="IPR050187">
    <property type="entry name" value="Lipid_Phosphate_FormReg"/>
</dbReference>
<dbReference type="PANTHER" id="PTHR12358:SF105">
    <property type="entry name" value="DAGKC DOMAIN-CONTAINING PROTEIN"/>
    <property type="match status" value="1"/>
</dbReference>
<dbReference type="PANTHER" id="PTHR12358">
    <property type="entry name" value="SPHINGOSINE KINASE"/>
    <property type="match status" value="1"/>
</dbReference>
<dbReference type="GO" id="GO:0001727">
    <property type="term" value="F:lipid kinase activity"/>
    <property type="evidence" value="ECO:0007669"/>
    <property type="project" value="TreeGrafter"/>
</dbReference>
<dbReference type="AlphaFoldDB" id="A0A0D2LI15"/>
<feature type="domain" description="DAGKc" evidence="1">
    <location>
        <begin position="1"/>
        <end position="126"/>
    </location>
</feature>
<dbReference type="PROSITE" id="PS50146">
    <property type="entry name" value="DAGK"/>
    <property type="match status" value="1"/>
</dbReference>
<evidence type="ECO:0000313" key="3">
    <source>
        <dbReference type="Proteomes" id="UP000054270"/>
    </source>
</evidence>
<evidence type="ECO:0000259" key="1">
    <source>
        <dbReference type="PROSITE" id="PS50146"/>
    </source>
</evidence>
<dbReference type="OMA" id="GWEWIPD"/>
<dbReference type="InterPro" id="IPR017438">
    <property type="entry name" value="ATP-NAD_kinase_N"/>
</dbReference>
<dbReference type="EMBL" id="KN817524">
    <property type="protein sequence ID" value="KJA27277.1"/>
    <property type="molecule type" value="Genomic_DNA"/>
</dbReference>
<dbReference type="GO" id="GO:0046512">
    <property type="term" value="P:sphingosine biosynthetic process"/>
    <property type="evidence" value="ECO:0007669"/>
    <property type="project" value="TreeGrafter"/>
</dbReference>
<reference evidence="3" key="1">
    <citation type="submission" date="2014-04" db="EMBL/GenBank/DDBJ databases">
        <title>Evolutionary Origins and Diversification of the Mycorrhizal Mutualists.</title>
        <authorList>
            <consortium name="DOE Joint Genome Institute"/>
            <consortium name="Mycorrhizal Genomics Consortium"/>
            <person name="Kohler A."/>
            <person name="Kuo A."/>
            <person name="Nagy L.G."/>
            <person name="Floudas D."/>
            <person name="Copeland A."/>
            <person name="Barry K.W."/>
            <person name="Cichocki N."/>
            <person name="Veneault-Fourrey C."/>
            <person name="LaButti K."/>
            <person name="Lindquist E.A."/>
            <person name="Lipzen A."/>
            <person name="Lundell T."/>
            <person name="Morin E."/>
            <person name="Murat C."/>
            <person name="Riley R."/>
            <person name="Ohm R."/>
            <person name="Sun H."/>
            <person name="Tunlid A."/>
            <person name="Henrissat B."/>
            <person name="Grigoriev I.V."/>
            <person name="Hibbett D.S."/>
            <person name="Martin F."/>
        </authorList>
    </citation>
    <scope>NUCLEOTIDE SEQUENCE [LARGE SCALE GENOMIC DNA]</scope>
    <source>
        <strain evidence="3">FD-334 SS-4</strain>
    </source>
</reference>
<dbReference type="InterPro" id="IPR001206">
    <property type="entry name" value="Diacylglycerol_kinase_cat_dom"/>
</dbReference>
<proteinExistence type="predicted"/>
<dbReference type="InterPro" id="IPR016064">
    <property type="entry name" value="NAD/diacylglycerol_kinase_sf"/>
</dbReference>
<protein>
    <recommendedName>
        <fullName evidence="1">DAGKc domain-containing protein</fullName>
    </recommendedName>
</protein>
<evidence type="ECO:0000313" key="2">
    <source>
        <dbReference type="EMBL" id="KJA27277.1"/>
    </source>
</evidence>
<dbReference type="GO" id="GO:0005737">
    <property type="term" value="C:cytoplasm"/>
    <property type="evidence" value="ECO:0007669"/>
    <property type="project" value="TreeGrafter"/>
</dbReference>
<name>A0A0D2LI15_HYPSF</name>
<dbReference type="Pfam" id="PF00781">
    <property type="entry name" value="DAGK_cat"/>
    <property type="match status" value="1"/>
</dbReference>
<dbReference type="Gene3D" id="2.60.200.40">
    <property type="match status" value="1"/>
</dbReference>
<gene>
    <name evidence="2" type="ORF">HYPSUDRAFT_35117</name>
</gene>
<dbReference type="Gene3D" id="3.40.50.10330">
    <property type="entry name" value="Probable inorganic polyphosphate/atp-NAD kinase, domain 1"/>
    <property type="match status" value="1"/>
</dbReference>
<dbReference type="SUPFAM" id="SSF111331">
    <property type="entry name" value="NAD kinase/diacylglycerol kinase-like"/>
    <property type="match status" value="1"/>
</dbReference>
<dbReference type="Proteomes" id="UP000054270">
    <property type="component" value="Unassembled WGS sequence"/>
</dbReference>
<keyword evidence="3" id="KW-1185">Reference proteome</keyword>
<organism evidence="2 3">
    <name type="scientific">Hypholoma sublateritium (strain FD-334 SS-4)</name>
    <dbReference type="NCBI Taxonomy" id="945553"/>
    <lineage>
        <taxon>Eukaryota</taxon>
        <taxon>Fungi</taxon>
        <taxon>Dikarya</taxon>
        <taxon>Basidiomycota</taxon>
        <taxon>Agaricomycotina</taxon>
        <taxon>Agaricomycetes</taxon>
        <taxon>Agaricomycetidae</taxon>
        <taxon>Agaricales</taxon>
        <taxon>Agaricineae</taxon>
        <taxon>Strophariaceae</taxon>
        <taxon>Hypholoma</taxon>
    </lineage>
</organism>
<sequence>MPLIIVNPVCGDRSAPAFFADNVALDGERIETTSAEHAGQAVVARLASESPLTVVLGSGDGTLHDIINALHPQPAAVSFVLVPCGTANALYSSLFPGQDDKLLSLRAFVSAKPPLPLSLATTTIAAKVSVASVVVSTSLHASILHDSEALRAAHPGIERFKLAAQQNSTKWYRARVRLHPAAAQTAVELYDPATRAFRPGPAELAGPFVYFLTTVNVDRLEPAFRITPRARDAPPGTCDVVVIRPLRAPDGATPDVFAATTWAALTAAYNDGAHLDLTYPDGTPIVEYLRCGAWEWIPDVADADAHLVCTDGAILRIPPGGSASCAIDAFPHKFAVYA</sequence>
<dbReference type="GO" id="GO:0016020">
    <property type="term" value="C:membrane"/>
    <property type="evidence" value="ECO:0007669"/>
    <property type="project" value="TreeGrafter"/>
</dbReference>
<accession>A0A0D2LI15</accession>